<dbReference type="SUPFAM" id="SSF53448">
    <property type="entry name" value="Nucleotide-diphospho-sugar transferases"/>
    <property type="match status" value="1"/>
</dbReference>
<dbReference type="RefSeq" id="WP_136006585.1">
    <property type="nucleotide sequence ID" value="NZ_SRYR01000003.1"/>
</dbReference>
<dbReference type="Gene3D" id="3.90.550.10">
    <property type="entry name" value="Spore Coat Polysaccharide Biosynthesis Protein SpsA, Chain A"/>
    <property type="match status" value="1"/>
</dbReference>
<feature type="domain" description="Glycosyltransferase 2-like" evidence="1">
    <location>
        <begin position="7"/>
        <end position="136"/>
    </location>
</feature>
<dbReference type="Proteomes" id="UP000306888">
    <property type="component" value="Unassembled WGS sequence"/>
</dbReference>
<dbReference type="AlphaFoldDB" id="A0A4S2DJG2"/>
<evidence type="ECO:0000313" key="2">
    <source>
        <dbReference type="EMBL" id="TGY42347.1"/>
    </source>
</evidence>
<gene>
    <name evidence="2" type="ORF">E5347_09000</name>
</gene>
<evidence type="ECO:0000313" key="3">
    <source>
        <dbReference type="Proteomes" id="UP000306888"/>
    </source>
</evidence>
<proteinExistence type="predicted"/>
<dbReference type="EMBL" id="SRYR01000003">
    <property type="protein sequence ID" value="TGY42347.1"/>
    <property type="molecule type" value="Genomic_DNA"/>
</dbReference>
<dbReference type="CDD" id="cd00761">
    <property type="entry name" value="Glyco_tranf_GTA_type"/>
    <property type="match status" value="1"/>
</dbReference>
<reference evidence="2 3" key="1">
    <citation type="submission" date="2019-04" db="EMBL/GenBank/DDBJ databases">
        <title>Microbes associate with the intestines of laboratory mice.</title>
        <authorList>
            <person name="Navarre W."/>
            <person name="Wong E."/>
            <person name="Huang K."/>
            <person name="Tropini C."/>
            <person name="Ng K."/>
            <person name="Yu B."/>
        </authorList>
    </citation>
    <scope>NUCLEOTIDE SEQUENCE [LARGE SCALE GENOMIC DNA]</scope>
    <source>
        <strain evidence="2 3">NM50_B9-20</strain>
    </source>
</reference>
<dbReference type="OrthoDB" id="9785185at2"/>
<dbReference type="Pfam" id="PF00535">
    <property type="entry name" value="Glycos_transf_2"/>
    <property type="match status" value="1"/>
</dbReference>
<dbReference type="PANTHER" id="PTHR22916">
    <property type="entry name" value="GLYCOSYLTRANSFERASE"/>
    <property type="match status" value="1"/>
</dbReference>
<sequence>MTEPLVSIITPAYNSEKFISETIKSVIAQTYKNWEMIIVDDCSDDRTCQIVNSWVKKDKRIKLIRKKINSGAADSRNIALENSKGRFIAYLDADDIWYPNKLSKQVKFMMEMKCGFSCCSYEVIDSDGESKNKYIYMKDILDYKGFLTNNLLQTVGIMADLKIIERNNLIMPDMKRRQDAATWLQVLKSGKKCYGMKEILAKYRRVEGSLSSNKLKAAQGVWYLYRNVEKLSLILSIYCYIRYALLAIWKRIYVNNYSQKRCSIDN</sequence>
<organism evidence="2 3">
    <name type="scientific">Clostridium sartagoforme</name>
    <dbReference type="NCBI Taxonomy" id="84031"/>
    <lineage>
        <taxon>Bacteria</taxon>
        <taxon>Bacillati</taxon>
        <taxon>Bacillota</taxon>
        <taxon>Clostridia</taxon>
        <taxon>Eubacteriales</taxon>
        <taxon>Clostridiaceae</taxon>
        <taxon>Clostridium</taxon>
    </lineage>
</organism>
<keyword evidence="3" id="KW-1185">Reference proteome</keyword>
<keyword evidence="2" id="KW-0808">Transferase</keyword>
<evidence type="ECO:0000259" key="1">
    <source>
        <dbReference type="Pfam" id="PF00535"/>
    </source>
</evidence>
<accession>A0A4S2DJG2</accession>
<dbReference type="PANTHER" id="PTHR22916:SF3">
    <property type="entry name" value="UDP-GLCNAC:BETAGAL BETA-1,3-N-ACETYLGLUCOSAMINYLTRANSFERASE-LIKE PROTEIN 1"/>
    <property type="match status" value="1"/>
</dbReference>
<protein>
    <submittedName>
        <fullName evidence="2">Glycosyltransferase family 2 protein</fullName>
    </submittedName>
</protein>
<dbReference type="InterPro" id="IPR029044">
    <property type="entry name" value="Nucleotide-diphossugar_trans"/>
</dbReference>
<dbReference type="InterPro" id="IPR001173">
    <property type="entry name" value="Glyco_trans_2-like"/>
</dbReference>
<name>A0A4S2DJG2_9CLOT</name>
<comment type="caution">
    <text evidence="2">The sequence shown here is derived from an EMBL/GenBank/DDBJ whole genome shotgun (WGS) entry which is preliminary data.</text>
</comment>
<dbReference type="GO" id="GO:0016758">
    <property type="term" value="F:hexosyltransferase activity"/>
    <property type="evidence" value="ECO:0007669"/>
    <property type="project" value="UniProtKB-ARBA"/>
</dbReference>